<accession>A0A646KPP9</accession>
<dbReference type="Gene3D" id="3.30.565.10">
    <property type="entry name" value="Histidine kinase-like ATPase, C-terminal domain"/>
    <property type="match status" value="1"/>
</dbReference>
<proteinExistence type="predicted"/>
<dbReference type="PANTHER" id="PTHR35526:SF3">
    <property type="entry name" value="ANTI-SIGMA-F FACTOR RSBW"/>
    <property type="match status" value="1"/>
</dbReference>
<dbReference type="Proteomes" id="UP000419138">
    <property type="component" value="Unassembled WGS sequence"/>
</dbReference>
<dbReference type="CDD" id="cd16936">
    <property type="entry name" value="HATPase_RsbW-like"/>
    <property type="match status" value="1"/>
</dbReference>
<organism evidence="4 5">
    <name type="scientific">Streptomyces jumonjinensis</name>
    <dbReference type="NCBI Taxonomy" id="1945"/>
    <lineage>
        <taxon>Bacteria</taxon>
        <taxon>Bacillati</taxon>
        <taxon>Actinomycetota</taxon>
        <taxon>Actinomycetes</taxon>
        <taxon>Kitasatosporales</taxon>
        <taxon>Streptomycetaceae</taxon>
        <taxon>Streptomyces</taxon>
    </lineage>
</organism>
<keyword evidence="1" id="KW-0723">Serine/threonine-protein kinase</keyword>
<keyword evidence="5" id="KW-1185">Reference proteome</keyword>
<dbReference type="OrthoDB" id="3473697at2"/>
<dbReference type="GO" id="GO:0004674">
    <property type="term" value="F:protein serine/threonine kinase activity"/>
    <property type="evidence" value="ECO:0007669"/>
    <property type="project" value="UniProtKB-KW"/>
</dbReference>
<evidence type="ECO:0000313" key="4">
    <source>
        <dbReference type="EMBL" id="MQT04037.1"/>
    </source>
</evidence>
<feature type="domain" description="Histidine kinase/HSP90-like ATPase" evidence="3">
    <location>
        <begin position="48"/>
        <end position="134"/>
    </location>
</feature>
<reference evidence="4 5" key="1">
    <citation type="submission" date="2019-05" db="EMBL/GenBank/DDBJ databases">
        <title>Comparative genomics and metabolomics analyses of clavulanic acid producing Streptomyces species provides insight into specialized metabolism and evolution of beta-lactam biosynthetic gene clusters.</title>
        <authorList>
            <person name="Moore M.A."/>
            <person name="Cruz-Morales P."/>
            <person name="Barona Gomez F."/>
            <person name="Kapil T."/>
        </authorList>
    </citation>
    <scope>NUCLEOTIDE SEQUENCE [LARGE SCALE GENOMIC DNA]</scope>
    <source>
        <strain evidence="4 5">NRRL 5741</strain>
    </source>
</reference>
<feature type="region of interest" description="Disordered" evidence="2">
    <location>
        <begin position="1"/>
        <end position="20"/>
    </location>
</feature>
<keyword evidence="1" id="KW-0418">Kinase</keyword>
<keyword evidence="4" id="KW-0067">ATP-binding</keyword>
<dbReference type="InterPro" id="IPR003594">
    <property type="entry name" value="HATPase_dom"/>
</dbReference>
<evidence type="ECO:0000259" key="3">
    <source>
        <dbReference type="Pfam" id="PF13581"/>
    </source>
</evidence>
<keyword evidence="4" id="KW-0547">Nucleotide-binding</keyword>
<feature type="region of interest" description="Disordered" evidence="2">
    <location>
        <begin position="125"/>
        <end position="187"/>
    </location>
</feature>
<name>A0A646KPP9_STRJU</name>
<dbReference type="EMBL" id="VCLA01000181">
    <property type="protein sequence ID" value="MQT04037.1"/>
    <property type="molecule type" value="Genomic_DNA"/>
</dbReference>
<sequence length="187" mass="20636">MGDVNHTTQTSSPTRQFSVQLSATRRGARLARLLTVEQLRSWEREFDTAAHIVAELAANAATHGRVQGRDFRLTVTERGGILRIEVTDTRGDRFPVRRRDAAEEDESGRGLVLVEALADRWGVSSGPAPGKTVWAELTFPPEHGRPRSGAPGGLPQETNERKEPRQTPPLPPVAGLTRTGEHPQLRW</sequence>
<evidence type="ECO:0000256" key="1">
    <source>
        <dbReference type="ARBA" id="ARBA00022527"/>
    </source>
</evidence>
<dbReference type="GO" id="GO:0005524">
    <property type="term" value="F:ATP binding"/>
    <property type="evidence" value="ECO:0007669"/>
    <property type="project" value="UniProtKB-KW"/>
</dbReference>
<comment type="caution">
    <text evidence="4">The sequence shown here is derived from an EMBL/GenBank/DDBJ whole genome shotgun (WGS) entry which is preliminary data.</text>
</comment>
<dbReference type="InterPro" id="IPR050267">
    <property type="entry name" value="Anti-sigma-factor_SerPK"/>
</dbReference>
<keyword evidence="1" id="KW-0808">Transferase</keyword>
<dbReference type="AlphaFoldDB" id="A0A646KPP9"/>
<protein>
    <submittedName>
        <fullName evidence="4">ATP-binding protein</fullName>
    </submittedName>
</protein>
<evidence type="ECO:0000313" key="5">
    <source>
        <dbReference type="Proteomes" id="UP000419138"/>
    </source>
</evidence>
<evidence type="ECO:0000256" key="2">
    <source>
        <dbReference type="SAM" id="MobiDB-lite"/>
    </source>
</evidence>
<dbReference type="SUPFAM" id="SSF55874">
    <property type="entry name" value="ATPase domain of HSP90 chaperone/DNA topoisomerase II/histidine kinase"/>
    <property type="match status" value="1"/>
</dbReference>
<gene>
    <name evidence="4" type="ORF">FF041_28830</name>
</gene>
<dbReference type="PANTHER" id="PTHR35526">
    <property type="entry name" value="ANTI-SIGMA-F FACTOR RSBW-RELATED"/>
    <property type="match status" value="1"/>
</dbReference>
<dbReference type="InterPro" id="IPR036890">
    <property type="entry name" value="HATPase_C_sf"/>
</dbReference>
<dbReference type="Pfam" id="PF13581">
    <property type="entry name" value="HATPase_c_2"/>
    <property type="match status" value="1"/>
</dbReference>